<evidence type="ECO:0000259" key="1">
    <source>
        <dbReference type="PROSITE" id="PS51782"/>
    </source>
</evidence>
<dbReference type="InterPro" id="IPR011055">
    <property type="entry name" value="Dup_hybrid_motif"/>
</dbReference>
<dbReference type="GO" id="GO:0008932">
    <property type="term" value="F:lytic endotransglycosylase activity"/>
    <property type="evidence" value="ECO:0007669"/>
    <property type="project" value="TreeGrafter"/>
</dbReference>
<feature type="domain" description="LysM" evidence="1">
    <location>
        <begin position="309"/>
        <end position="353"/>
    </location>
</feature>
<dbReference type="Gene3D" id="3.10.350.10">
    <property type="entry name" value="LysM domain"/>
    <property type="match status" value="5"/>
</dbReference>
<dbReference type="Pfam" id="PF01551">
    <property type="entry name" value="Peptidase_M23"/>
    <property type="match status" value="1"/>
</dbReference>
<dbReference type="PANTHER" id="PTHR33734">
    <property type="entry name" value="LYSM DOMAIN-CONTAINING GPI-ANCHORED PROTEIN 2"/>
    <property type="match status" value="1"/>
</dbReference>
<dbReference type="InterPro" id="IPR016047">
    <property type="entry name" value="M23ase_b-sheet_dom"/>
</dbReference>
<feature type="domain" description="LysM" evidence="1">
    <location>
        <begin position="243"/>
        <end position="287"/>
    </location>
</feature>
<accession>A0A1J5G7Z3</accession>
<dbReference type="SMART" id="SM00257">
    <property type="entry name" value="LysM"/>
    <property type="match status" value="5"/>
</dbReference>
<organism evidence="2 3">
    <name type="scientific">Candidatus Infernicultor aquiphilus</name>
    <dbReference type="NCBI Taxonomy" id="1805029"/>
    <lineage>
        <taxon>Bacteria</taxon>
        <taxon>Pseudomonadati</taxon>
        <taxon>Atribacterota</taxon>
        <taxon>Candidatus Phoenicimicrobiia</taxon>
        <taxon>Candidatus Pheonicimicrobiales</taxon>
        <taxon>Candidatus Phoenicimicrobiaceae</taxon>
        <taxon>Candidatus Infernicultor</taxon>
    </lineage>
</organism>
<name>A0A1J5G7Z3_9BACT</name>
<reference evidence="2 3" key="1">
    <citation type="journal article" date="2016" name="Environ. Microbiol.">
        <title>Genomic resolution of a cold subsurface aquifer community provides metabolic insights for novel microbes adapted to high CO concentrations.</title>
        <authorList>
            <person name="Probst A.J."/>
            <person name="Castelle C.J."/>
            <person name="Singh A."/>
            <person name="Brown C.T."/>
            <person name="Anantharaman K."/>
            <person name="Sharon I."/>
            <person name="Hug L.A."/>
            <person name="Burstein D."/>
            <person name="Emerson J.B."/>
            <person name="Thomas B.C."/>
            <person name="Banfield J.F."/>
        </authorList>
    </citation>
    <scope>NUCLEOTIDE SEQUENCE [LARGE SCALE GENOMIC DNA]</scope>
    <source>
        <strain evidence="2">CG2_30_33_13</strain>
    </source>
</reference>
<dbReference type="Pfam" id="PF01476">
    <property type="entry name" value="LysM"/>
    <property type="match status" value="5"/>
</dbReference>
<evidence type="ECO:0000313" key="2">
    <source>
        <dbReference type="EMBL" id="OIP68785.1"/>
    </source>
</evidence>
<dbReference type="CDD" id="cd00118">
    <property type="entry name" value="LysM"/>
    <property type="match status" value="5"/>
</dbReference>
<dbReference type="PANTHER" id="PTHR33734:SF22">
    <property type="entry name" value="MEMBRANE-BOUND LYTIC MUREIN TRANSGLYCOSYLASE D"/>
    <property type="match status" value="1"/>
</dbReference>
<sequence length="488" mass="54010">MNLIRKYNKDKNNSIVLLALLLLFIFSIPFHSLAHNNEFISYKVTKGDSLWSISQKYNVSLDLILSYNQIKEKDILSLGQIIKIPQNNFQTTETTDYIIHIVKKGENLWSIAQKYNLSVDLILATNSIANSELISIGQEMKIPSHKNAVAKTNIVSQAVIDKKNNNINNNISQLETAEPIVYTVKAGDTLWNIAQRYGFSVGVIADVNNLGNENVLSIGQKLEIPAIGGGVSNSNQKEEPIIVNYTIVKGDTLWSISQRYDLKMISIISVNNLKEISRLSIGQKLKLPITNMDIAKAEGYNLEATAEEIIYDVKKGESLWSISRDYNVKLESIIAANSITDASKIFAGQQLRIPNVTGSRSNISNFIWPVRGRVTSPYGMRVLNGRKEFHSGIDIGGPIGTNIIAAESGRVSYAGYMRGYGNVIILSHEGGYSTVYAHNSVNLVKKGQYIKKGSVIAKVGRTGNATGPHLHFEVRLMGKPLNPLLYLK</sequence>
<gene>
    <name evidence="2" type="ORF">AUK42_05995</name>
</gene>
<dbReference type="SUPFAM" id="SSF54106">
    <property type="entry name" value="LysM domain"/>
    <property type="match status" value="3"/>
</dbReference>
<evidence type="ECO:0000313" key="3">
    <source>
        <dbReference type="Proteomes" id="UP000182763"/>
    </source>
</evidence>
<comment type="caution">
    <text evidence="2">The sequence shown here is derived from an EMBL/GenBank/DDBJ whole genome shotgun (WGS) entry which is preliminary data.</text>
</comment>
<feature type="domain" description="LysM" evidence="1">
    <location>
        <begin position="180"/>
        <end position="224"/>
    </location>
</feature>
<dbReference type="Proteomes" id="UP000182763">
    <property type="component" value="Unassembled WGS sequence"/>
</dbReference>
<dbReference type="Gene3D" id="2.70.70.10">
    <property type="entry name" value="Glucose Permease (Domain IIA)"/>
    <property type="match status" value="1"/>
</dbReference>
<proteinExistence type="predicted"/>
<dbReference type="InterPro" id="IPR018392">
    <property type="entry name" value="LysM"/>
</dbReference>
<dbReference type="CDD" id="cd12797">
    <property type="entry name" value="M23_peptidase"/>
    <property type="match status" value="1"/>
</dbReference>
<dbReference type="PROSITE" id="PS51782">
    <property type="entry name" value="LYSM"/>
    <property type="match status" value="5"/>
</dbReference>
<dbReference type="STRING" id="1805029.AUK42_05995"/>
<dbReference type="SUPFAM" id="SSF51261">
    <property type="entry name" value="Duplicated hybrid motif"/>
    <property type="match status" value="1"/>
</dbReference>
<dbReference type="EMBL" id="MNYY01000114">
    <property type="protein sequence ID" value="OIP68785.1"/>
    <property type="molecule type" value="Genomic_DNA"/>
</dbReference>
<feature type="domain" description="LysM" evidence="1">
    <location>
        <begin position="40"/>
        <end position="84"/>
    </location>
</feature>
<feature type="domain" description="LysM" evidence="1">
    <location>
        <begin position="98"/>
        <end position="142"/>
    </location>
</feature>
<dbReference type="InterPro" id="IPR036779">
    <property type="entry name" value="LysM_dom_sf"/>
</dbReference>
<protein>
    <recommendedName>
        <fullName evidence="1">LysM domain-containing protein</fullName>
    </recommendedName>
</protein>
<dbReference type="AlphaFoldDB" id="A0A1J5G7Z3"/>